<organism evidence="3 4">
    <name type="scientific">Xanthomonas citri pv. citri</name>
    <dbReference type="NCBI Taxonomy" id="611301"/>
    <lineage>
        <taxon>Bacteria</taxon>
        <taxon>Pseudomonadati</taxon>
        <taxon>Pseudomonadota</taxon>
        <taxon>Gammaproteobacteria</taxon>
        <taxon>Lysobacterales</taxon>
        <taxon>Lysobacteraceae</taxon>
        <taxon>Xanthomonas</taxon>
    </lineage>
</organism>
<feature type="domain" description="Mur ligase N-terminal catalytic" evidence="2">
    <location>
        <begin position="11"/>
        <end position="44"/>
    </location>
</feature>
<feature type="transmembrane region" description="Helical" evidence="1">
    <location>
        <begin position="12"/>
        <end position="30"/>
    </location>
</feature>
<keyword evidence="1" id="KW-0472">Membrane</keyword>
<dbReference type="GO" id="GO:0016881">
    <property type="term" value="F:acid-amino acid ligase activity"/>
    <property type="evidence" value="ECO:0007669"/>
    <property type="project" value="InterPro"/>
</dbReference>
<sequence length="47" mass="4965">MYKIDFNNPIHIHFIGIGGISMSGLAKILLSEGFTVSGSDSHSSALT</sequence>
<dbReference type="PANTHER" id="PTHR43445">
    <property type="entry name" value="UDP-N-ACETYLMURAMATE--L-ALANINE LIGASE-RELATED"/>
    <property type="match status" value="1"/>
</dbReference>
<dbReference type="AlphaFoldDB" id="A0A8I0H8K1"/>
<dbReference type="SUPFAM" id="SSF51984">
    <property type="entry name" value="MurCD N-terminal domain"/>
    <property type="match status" value="1"/>
</dbReference>
<dbReference type="Pfam" id="PF01225">
    <property type="entry name" value="Mur_ligase"/>
    <property type="match status" value="1"/>
</dbReference>
<keyword evidence="1" id="KW-0812">Transmembrane</keyword>
<proteinExistence type="predicted"/>
<protein>
    <submittedName>
        <fullName evidence="3">UDP-N-acetylmuramate--L-alanine ligase</fullName>
    </submittedName>
</protein>
<evidence type="ECO:0000259" key="2">
    <source>
        <dbReference type="Pfam" id="PF01225"/>
    </source>
</evidence>
<dbReference type="InterPro" id="IPR050061">
    <property type="entry name" value="MurCDEF_pg_biosynth"/>
</dbReference>
<name>A0A8I0H8K1_XANCI</name>
<keyword evidence="3" id="KW-0436">Ligase</keyword>
<evidence type="ECO:0000313" key="4">
    <source>
        <dbReference type="Proteomes" id="UP000653002"/>
    </source>
</evidence>
<dbReference type="Gene3D" id="3.40.50.720">
    <property type="entry name" value="NAD(P)-binding Rossmann-like Domain"/>
    <property type="match status" value="1"/>
</dbReference>
<accession>A0A8I0H8K1</accession>
<evidence type="ECO:0000313" key="3">
    <source>
        <dbReference type="EMBL" id="MBD4337762.1"/>
    </source>
</evidence>
<keyword evidence="1" id="KW-1133">Transmembrane helix</keyword>
<reference evidence="3" key="1">
    <citation type="submission" date="2020-01" db="EMBL/GenBank/DDBJ databases">
        <authorList>
            <person name="Richard D."/>
        </authorList>
    </citation>
    <scope>NUCLEOTIDE SEQUENCE</scope>
    <source>
        <strain evidence="3">JP541</strain>
    </source>
</reference>
<dbReference type="PANTHER" id="PTHR43445:SF3">
    <property type="entry name" value="UDP-N-ACETYLMURAMATE--L-ALANINE LIGASE"/>
    <property type="match status" value="1"/>
</dbReference>
<evidence type="ECO:0000256" key="1">
    <source>
        <dbReference type="SAM" id="Phobius"/>
    </source>
</evidence>
<dbReference type="Proteomes" id="UP000653002">
    <property type="component" value="Unassembled WGS sequence"/>
</dbReference>
<gene>
    <name evidence="3" type="ORF">GUH15_17210</name>
</gene>
<comment type="caution">
    <text evidence="3">The sequence shown here is derived from an EMBL/GenBank/DDBJ whole genome shotgun (WGS) entry which is preliminary data.</text>
</comment>
<feature type="non-terminal residue" evidence="3">
    <location>
        <position position="47"/>
    </location>
</feature>
<dbReference type="InterPro" id="IPR000713">
    <property type="entry name" value="Mur_ligase_N"/>
</dbReference>
<dbReference type="EMBL" id="JAABFR010001304">
    <property type="protein sequence ID" value="MBD4337762.1"/>
    <property type="molecule type" value="Genomic_DNA"/>
</dbReference>